<protein>
    <submittedName>
        <fullName evidence="1">Uncharacterized protein</fullName>
    </submittedName>
</protein>
<evidence type="ECO:0000313" key="2">
    <source>
        <dbReference type="Proteomes" id="UP001175226"/>
    </source>
</evidence>
<dbReference type="EMBL" id="JAUEPT010000146">
    <property type="protein sequence ID" value="KAK0430526.1"/>
    <property type="molecule type" value="Genomic_DNA"/>
</dbReference>
<evidence type="ECO:0000313" key="1">
    <source>
        <dbReference type="EMBL" id="KAK0430526.1"/>
    </source>
</evidence>
<feature type="non-terminal residue" evidence="1">
    <location>
        <position position="79"/>
    </location>
</feature>
<keyword evidence="2" id="KW-1185">Reference proteome</keyword>
<comment type="caution">
    <text evidence="1">The sequence shown here is derived from an EMBL/GenBank/DDBJ whole genome shotgun (WGS) entry which is preliminary data.</text>
</comment>
<gene>
    <name evidence="1" type="ORF">EV421DRAFT_1858250</name>
</gene>
<dbReference type="Proteomes" id="UP001175226">
    <property type="component" value="Unassembled WGS sequence"/>
</dbReference>
<organism evidence="1 2">
    <name type="scientific">Armillaria borealis</name>
    <dbReference type="NCBI Taxonomy" id="47425"/>
    <lineage>
        <taxon>Eukaryota</taxon>
        <taxon>Fungi</taxon>
        <taxon>Dikarya</taxon>
        <taxon>Basidiomycota</taxon>
        <taxon>Agaricomycotina</taxon>
        <taxon>Agaricomycetes</taxon>
        <taxon>Agaricomycetidae</taxon>
        <taxon>Agaricales</taxon>
        <taxon>Marasmiineae</taxon>
        <taxon>Physalacriaceae</taxon>
        <taxon>Armillaria</taxon>
    </lineage>
</organism>
<accession>A0AA39IVJ2</accession>
<name>A0AA39IVJ2_9AGAR</name>
<dbReference type="AlphaFoldDB" id="A0AA39IVJ2"/>
<reference evidence="1" key="1">
    <citation type="submission" date="2023-06" db="EMBL/GenBank/DDBJ databases">
        <authorList>
            <consortium name="Lawrence Berkeley National Laboratory"/>
            <person name="Ahrendt S."/>
            <person name="Sahu N."/>
            <person name="Indic B."/>
            <person name="Wong-Bajracharya J."/>
            <person name="Merenyi Z."/>
            <person name="Ke H.-M."/>
            <person name="Monk M."/>
            <person name="Kocsube S."/>
            <person name="Drula E."/>
            <person name="Lipzen A."/>
            <person name="Balint B."/>
            <person name="Henrissat B."/>
            <person name="Andreopoulos B."/>
            <person name="Martin F.M."/>
            <person name="Harder C.B."/>
            <person name="Rigling D."/>
            <person name="Ford K.L."/>
            <person name="Foster G.D."/>
            <person name="Pangilinan J."/>
            <person name="Papanicolaou A."/>
            <person name="Barry K."/>
            <person name="LaButti K."/>
            <person name="Viragh M."/>
            <person name="Koriabine M."/>
            <person name="Yan M."/>
            <person name="Riley R."/>
            <person name="Champramary S."/>
            <person name="Plett K.L."/>
            <person name="Tsai I.J."/>
            <person name="Slot J."/>
            <person name="Sipos G."/>
            <person name="Plett J."/>
            <person name="Nagy L.G."/>
            <person name="Grigoriev I.V."/>
        </authorList>
    </citation>
    <scope>NUCLEOTIDE SEQUENCE</scope>
    <source>
        <strain evidence="1">FPL87.14</strain>
    </source>
</reference>
<proteinExistence type="predicted"/>
<sequence>SVPFLTSRIKSFVLKPWSYLATVFMTIASPVPSSRMETKSRSARDLLLCCCLILGRFAGGTVDSLLTSVLMLGAIICQL</sequence>